<feature type="compositionally biased region" description="Pro residues" evidence="1">
    <location>
        <begin position="24"/>
        <end position="33"/>
    </location>
</feature>
<accession>A0A1L9PHB7</accession>
<dbReference type="VEuPathDB" id="FungiDB:ASPVEDRAFT_592672"/>
<evidence type="ECO:0008006" key="4">
    <source>
        <dbReference type="Google" id="ProtNLM"/>
    </source>
</evidence>
<protein>
    <recommendedName>
        <fullName evidence="4">LipA and NB-ARC domain protein</fullName>
    </recommendedName>
</protein>
<dbReference type="AlphaFoldDB" id="A0A1L9PHB7"/>
<dbReference type="GeneID" id="63730981"/>
<name>A0A1L9PHB7_ASPVE</name>
<proteinExistence type="predicted"/>
<keyword evidence="3" id="KW-1185">Reference proteome</keyword>
<feature type="region of interest" description="Disordered" evidence="1">
    <location>
        <begin position="1"/>
        <end position="118"/>
    </location>
</feature>
<sequence>MEIKRKPAPSLASVDYGVVHRPLTPNPPPPYSPSPYRAYSPYSASALSPQSPSYFPPLPPRPVTRSPSPSLNPSSLQPPHSLPRYRSQPNLRGGDLPSPQPSPAVARAETSLPATTSEKPTFSADARYFLGGLIHHPSESTKHYSILRHSHGIVFYRGPTTSVTVSIFADTPLSADRSLWLQCKGWSGKTGMRAKALFGLHDDWVNVTPPLAVRVDQVEPNKERTWQRDIAKFYKKASKRVRDTHRLRETVIARIPPDAEDGYFQLILCQGEKKVLCRSPVFRILSTSMDPSSLRGASLTTMPLELGAMVAGKYAQVAASRVVTPVTAVAGAASDRYRPGWVKESAIKTAYGTAYGAIQPGRGPAPDAAAPPSVEDGPQAPYPLDFTARASQTLDPTRIPVKIPSDIQDKLRGYFFGWVQTGPDQSWQVVILSVRLWDASQATGPVSFSQTTRKIAVLRFLHEPPTQAPSSIRLRILGFLRPDVPPPSARTQLDLAAARQAAADEALLADQYDTEYVQALLDHPLWGSDAADRRGWLDRTRDGAGNLITQGKKMAERVGVRSGVEQESMGGYYIVRD</sequence>
<feature type="compositionally biased region" description="Low complexity" evidence="1">
    <location>
        <begin position="63"/>
        <end position="79"/>
    </location>
</feature>
<organism evidence="2 3">
    <name type="scientific">Aspergillus versicolor CBS 583.65</name>
    <dbReference type="NCBI Taxonomy" id="1036611"/>
    <lineage>
        <taxon>Eukaryota</taxon>
        <taxon>Fungi</taxon>
        <taxon>Dikarya</taxon>
        <taxon>Ascomycota</taxon>
        <taxon>Pezizomycotina</taxon>
        <taxon>Eurotiomycetes</taxon>
        <taxon>Eurotiomycetidae</taxon>
        <taxon>Eurotiales</taxon>
        <taxon>Aspergillaceae</taxon>
        <taxon>Aspergillus</taxon>
        <taxon>Aspergillus subgen. Nidulantes</taxon>
    </lineage>
</organism>
<dbReference type="OrthoDB" id="276388at2759"/>
<dbReference type="RefSeq" id="XP_040666654.1">
    <property type="nucleotide sequence ID" value="XM_040815470.1"/>
</dbReference>
<reference evidence="3" key="1">
    <citation type="journal article" date="2017" name="Genome Biol.">
        <title>Comparative genomics reveals high biological diversity and specific adaptations in the industrially and medically important fungal genus Aspergillus.</title>
        <authorList>
            <person name="de Vries R.P."/>
            <person name="Riley R."/>
            <person name="Wiebenga A."/>
            <person name="Aguilar-Osorio G."/>
            <person name="Amillis S."/>
            <person name="Uchima C.A."/>
            <person name="Anderluh G."/>
            <person name="Asadollahi M."/>
            <person name="Askin M."/>
            <person name="Barry K."/>
            <person name="Battaglia E."/>
            <person name="Bayram O."/>
            <person name="Benocci T."/>
            <person name="Braus-Stromeyer S.A."/>
            <person name="Caldana C."/>
            <person name="Canovas D."/>
            <person name="Cerqueira G.C."/>
            <person name="Chen F."/>
            <person name="Chen W."/>
            <person name="Choi C."/>
            <person name="Clum A."/>
            <person name="Dos Santos R.A."/>
            <person name="Damasio A.R."/>
            <person name="Diallinas G."/>
            <person name="Emri T."/>
            <person name="Fekete E."/>
            <person name="Flipphi M."/>
            <person name="Freyberg S."/>
            <person name="Gallo A."/>
            <person name="Gournas C."/>
            <person name="Habgood R."/>
            <person name="Hainaut M."/>
            <person name="Harispe M.L."/>
            <person name="Henrissat B."/>
            <person name="Hilden K.S."/>
            <person name="Hope R."/>
            <person name="Hossain A."/>
            <person name="Karabika E."/>
            <person name="Karaffa L."/>
            <person name="Karanyi Z."/>
            <person name="Krasevec N."/>
            <person name="Kuo A."/>
            <person name="Kusch H."/>
            <person name="LaButti K."/>
            <person name="Lagendijk E.L."/>
            <person name="Lapidus A."/>
            <person name="Levasseur A."/>
            <person name="Lindquist E."/>
            <person name="Lipzen A."/>
            <person name="Logrieco A.F."/>
            <person name="MacCabe A."/>
            <person name="Maekelae M.R."/>
            <person name="Malavazi I."/>
            <person name="Melin P."/>
            <person name="Meyer V."/>
            <person name="Mielnichuk N."/>
            <person name="Miskei M."/>
            <person name="Molnar A.P."/>
            <person name="Mule G."/>
            <person name="Ngan C.Y."/>
            <person name="Orejas M."/>
            <person name="Orosz E."/>
            <person name="Ouedraogo J.P."/>
            <person name="Overkamp K.M."/>
            <person name="Park H.-S."/>
            <person name="Perrone G."/>
            <person name="Piumi F."/>
            <person name="Punt P.J."/>
            <person name="Ram A.F."/>
            <person name="Ramon A."/>
            <person name="Rauscher S."/>
            <person name="Record E."/>
            <person name="Riano-Pachon D.M."/>
            <person name="Robert V."/>
            <person name="Roehrig J."/>
            <person name="Ruller R."/>
            <person name="Salamov A."/>
            <person name="Salih N.S."/>
            <person name="Samson R.A."/>
            <person name="Sandor E."/>
            <person name="Sanguinetti M."/>
            <person name="Schuetze T."/>
            <person name="Sepcic K."/>
            <person name="Shelest E."/>
            <person name="Sherlock G."/>
            <person name="Sophianopoulou V."/>
            <person name="Squina F.M."/>
            <person name="Sun H."/>
            <person name="Susca A."/>
            <person name="Todd R.B."/>
            <person name="Tsang A."/>
            <person name="Unkles S.E."/>
            <person name="van de Wiele N."/>
            <person name="van Rossen-Uffink D."/>
            <person name="Oliveira J.V."/>
            <person name="Vesth T.C."/>
            <person name="Visser J."/>
            <person name="Yu J.-H."/>
            <person name="Zhou M."/>
            <person name="Andersen M.R."/>
            <person name="Archer D.B."/>
            <person name="Baker S.E."/>
            <person name="Benoit I."/>
            <person name="Brakhage A.A."/>
            <person name="Braus G.H."/>
            <person name="Fischer R."/>
            <person name="Frisvad J.C."/>
            <person name="Goldman G.H."/>
            <person name="Houbraken J."/>
            <person name="Oakley B."/>
            <person name="Pocsi I."/>
            <person name="Scazzocchio C."/>
            <person name="Seiboth B."/>
            <person name="vanKuyk P.A."/>
            <person name="Wortman J."/>
            <person name="Dyer P.S."/>
            <person name="Grigoriev I.V."/>
        </authorList>
    </citation>
    <scope>NUCLEOTIDE SEQUENCE [LARGE SCALE GENOMIC DNA]</scope>
    <source>
        <strain evidence="3">CBS 583.65</strain>
    </source>
</reference>
<feature type="compositionally biased region" description="Low complexity" evidence="1">
    <location>
        <begin position="34"/>
        <end position="53"/>
    </location>
</feature>
<gene>
    <name evidence="2" type="ORF">ASPVEDRAFT_592672</name>
</gene>
<dbReference type="Proteomes" id="UP000184073">
    <property type="component" value="Unassembled WGS sequence"/>
</dbReference>
<evidence type="ECO:0000313" key="2">
    <source>
        <dbReference type="EMBL" id="OJJ00892.1"/>
    </source>
</evidence>
<evidence type="ECO:0000313" key="3">
    <source>
        <dbReference type="Proteomes" id="UP000184073"/>
    </source>
</evidence>
<evidence type="ECO:0000256" key="1">
    <source>
        <dbReference type="SAM" id="MobiDB-lite"/>
    </source>
</evidence>
<dbReference type="EMBL" id="KV878127">
    <property type="protein sequence ID" value="OJJ00892.1"/>
    <property type="molecule type" value="Genomic_DNA"/>
</dbReference>
<dbReference type="STRING" id="1036611.A0A1L9PHB7"/>